<keyword evidence="2" id="KW-1185">Reference proteome</keyword>
<sequence length="92" mass="10274">MIEKKFSITGTTGFAQPATMLVNVAHQFSSGIFLEYQGESVDLKQSPQSIMDILTLGIKTGTQFNIRVIGDDKVQAIQSIEEYLRRNKLISH</sequence>
<evidence type="ECO:0000313" key="2">
    <source>
        <dbReference type="Proteomes" id="UP001439875"/>
    </source>
</evidence>
<protein>
    <submittedName>
        <fullName evidence="1">HPr family phosphocarrier protein</fullName>
    </submittedName>
</protein>
<dbReference type="Proteomes" id="UP001439875">
    <property type="component" value="Unassembled WGS sequence"/>
</dbReference>
<accession>A0ACC6SEH4</accession>
<dbReference type="EMBL" id="JBBMEW010000017">
    <property type="protein sequence ID" value="MEQ2528423.1"/>
    <property type="molecule type" value="Genomic_DNA"/>
</dbReference>
<proteinExistence type="predicted"/>
<organism evidence="1 2">
    <name type="scientific">Robertmurraya yapensis</name>
    <name type="common">ex Hitch et al 2024</name>
    <dbReference type="NCBI Taxonomy" id="3133160"/>
    <lineage>
        <taxon>Bacteria</taxon>
        <taxon>Bacillati</taxon>
        <taxon>Bacillota</taxon>
        <taxon>Bacilli</taxon>
        <taxon>Bacillales</taxon>
        <taxon>Bacillaceae</taxon>
        <taxon>Robertmurraya</taxon>
    </lineage>
</organism>
<name>A0ACC6SEH4_9BACI</name>
<evidence type="ECO:0000313" key="1">
    <source>
        <dbReference type="EMBL" id="MEQ2528423.1"/>
    </source>
</evidence>
<comment type="caution">
    <text evidence="1">The sequence shown here is derived from an EMBL/GenBank/DDBJ whole genome shotgun (WGS) entry which is preliminary data.</text>
</comment>
<reference evidence="1" key="1">
    <citation type="submission" date="2024-03" db="EMBL/GenBank/DDBJ databases">
        <title>Human intestinal bacterial collection.</title>
        <authorList>
            <person name="Pauvert C."/>
            <person name="Hitch T.C.A."/>
            <person name="Clavel T."/>
        </authorList>
    </citation>
    <scope>NUCLEOTIDE SEQUENCE</scope>
    <source>
        <strain evidence="1">CLA-AA-H227</strain>
    </source>
</reference>
<gene>
    <name evidence="1" type="ORF">WMO40_17190</name>
</gene>